<sequence length="391" mass="42858">MKRVTIADLADRLGLSKSSVSYALNDRPGVSDETRRRVLDLADELDWHPSSSARALSNKRSDTIGLVVRRDPEMLSTEPFFVRVLAGMEAELERADGALLLRITDDPERERAIYRQWWRSDRVAGFICLDQHVDDPRPRLLTSLGAPAVFVGAPSTDPSQPHVLSPEAEDSETLVGHLADLGHRHLGHVGGPIALSHERIRHDTVAAAARRRGLRLTYVGADYSKADGQRAVGELLDRPDAPTAIITGNDLMAVGAVHAVRARRLTSPGDLAIAAWDDSFLCQLVDPRSPPWTAHLARWAPWRPGRSSTRSRSLAWCSRTAGPPRACSSRAPRRWAEPATDPDLLPTEPVQCILACDDRTGSVRSNQPTWGSSPLGWCTRLIPRLGVSVSP</sequence>
<protein>
    <recommendedName>
        <fullName evidence="4">HTH lacI-type domain-containing protein</fullName>
    </recommendedName>
</protein>
<dbReference type="Pfam" id="PF13377">
    <property type="entry name" value="Peripla_BP_3"/>
    <property type="match status" value="1"/>
</dbReference>
<evidence type="ECO:0000313" key="8">
    <source>
        <dbReference type="Proteomes" id="UP001157109"/>
    </source>
</evidence>
<keyword evidence="3" id="KW-0804">Transcription</keyword>
<dbReference type="Pfam" id="PF00356">
    <property type="entry name" value="LacI"/>
    <property type="match status" value="1"/>
</dbReference>
<evidence type="ECO:0000313" key="6">
    <source>
        <dbReference type="EMBL" id="GMA22159.1"/>
    </source>
</evidence>
<dbReference type="InterPro" id="IPR046335">
    <property type="entry name" value="LacI/GalR-like_sensor"/>
</dbReference>
<feature type="domain" description="HTH lacI-type" evidence="4">
    <location>
        <begin position="4"/>
        <end position="58"/>
    </location>
</feature>
<dbReference type="PANTHER" id="PTHR30146:SF155">
    <property type="entry name" value="ALANINE RACEMASE"/>
    <property type="match status" value="1"/>
</dbReference>
<dbReference type="InterPro" id="IPR010982">
    <property type="entry name" value="Lambda_DNA-bd_dom_sf"/>
</dbReference>
<evidence type="ECO:0000256" key="3">
    <source>
        <dbReference type="ARBA" id="ARBA00023163"/>
    </source>
</evidence>
<proteinExistence type="predicted"/>
<organism evidence="6 8">
    <name type="scientific">Arsenicicoccus piscis</name>
    <dbReference type="NCBI Taxonomy" id="673954"/>
    <lineage>
        <taxon>Bacteria</taxon>
        <taxon>Bacillati</taxon>
        <taxon>Actinomycetota</taxon>
        <taxon>Actinomycetes</taxon>
        <taxon>Micrococcales</taxon>
        <taxon>Intrasporangiaceae</taxon>
        <taxon>Arsenicicoccus</taxon>
    </lineage>
</organism>
<comment type="caution">
    <text evidence="6">The sequence shown here is derived from an EMBL/GenBank/DDBJ whole genome shotgun (WGS) entry which is preliminary data.</text>
</comment>
<reference evidence="8" key="2">
    <citation type="journal article" date="2019" name="Int. J. Syst. Evol. Microbiol.">
        <title>The Global Catalogue of Microorganisms (GCM) 10K type strain sequencing project: providing services to taxonomists for standard genome sequencing and annotation.</title>
        <authorList>
            <consortium name="The Broad Institute Genomics Platform"/>
            <consortium name="The Broad Institute Genome Sequencing Center for Infectious Disease"/>
            <person name="Wu L."/>
            <person name="Ma J."/>
        </authorList>
    </citation>
    <scope>NUCLEOTIDE SEQUENCE [LARGE SCALE GENOMIC DNA]</scope>
    <source>
        <strain evidence="8">NBRC 105830</strain>
    </source>
</reference>
<dbReference type="SUPFAM" id="SSF53822">
    <property type="entry name" value="Periplasmic binding protein-like I"/>
    <property type="match status" value="1"/>
</dbReference>
<dbReference type="EMBL" id="BSUJ01000006">
    <property type="protein sequence ID" value="GMA22159.1"/>
    <property type="molecule type" value="Genomic_DNA"/>
</dbReference>
<dbReference type="SUPFAM" id="SSF47413">
    <property type="entry name" value="lambda repressor-like DNA-binding domains"/>
    <property type="match status" value="1"/>
</dbReference>
<reference evidence="6" key="3">
    <citation type="submission" date="2023-02" db="EMBL/GenBank/DDBJ databases">
        <authorList>
            <person name="Sun Q."/>
            <person name="Mori K."/>
        </authorList>
    </citation>
    <scope>NUCLEOTIDE SEQUENCE</scope>
    <source>
        <strain evidence="6">NBRC 105830</strain>
    </source>
</reference>
<dbReference type="PANTHER" id="PTHR30146">
    <property type="entry name" value="LACI-RELATED TRANSCRIPTIONAL REPRESSOR"/>
    <property type="match status" value="1"/>
</dbReference>
<dbReference type="EMBL" id="BSUJ01000001">
    <property type="protein sequence ID" value="GMA21521.1"/>
    <property type="molecule type" value="Genomic_DNA"/>
</dbReference>
<accession>A0ABQ6HX89</accession>
<keyword evidence="2" id="KW-0238">DNA-binding</keyword>
<evidence type="ECO:0000256" key="2">
    <source>
        <dbReference type="ARBA" id="ARBA00023125"/>
    </source>
</evidence>
<reference evidence="6" key="1">
    <citation type="journal article" date="2014" name="Int. J. Syst. Evol. Microbiol.">
        <title>Complete genome of a new Firmicutes species belonging to the dominant human colonic microbiota ('Ruminococcus bicirculans') reveals two chromosomes and a selective capacity to utilize plant glucans.</title>
        <authorList>
            <consortium name="NISC Comparative Sequencing Program"/>
            <person name="Wegmann U."/>
            <person name="Louis P."/>
            <person name="Goesmann A."/>
            <person name="Henrissat B."/>
            <person name="Duncan S.H."/>
            <person name="Flint H.J."/>
        </authorList>
    </citation>
    <scope>NUCLEOTIDE SEQUENCE</scope>
    <source>
        <strain evidence="6">NBRC 105830</strain>
    </source>
</reference>
<dbReference type="InterPro" id="IPR028082">
    <property type="entry name" value="Peripla_BP_I"/>
</dbReference>
<keyword evidence="1" id="KW-0805">Transcription regulation</keyword>
<dbReference type="EMBL" id="BSUJ01000007">
    <property type="protein sequence ID" value="GMA22206.1"/>
    <property type="molecule type" value="Genomic_DNA"/>
</dbReference>
<evidence type="ECO:0000259" key="4">
    <source>
        <dbReference type="PROSITE" id="PS50932"/>
    </source>
</evidence>
<gene>
    <name evidence="5" type="ORF">GCM10025862_35420</name>
    <name evidence="6" type="ORF">GCM10025862_41820</name>
    <name evidence="7" type="ORF">GCM10025862_42290</name>
</gene>
<evidence type="ECO:0000256" key="1">
    <source>
        <dbReference type="ARBA" id="ARBA00023015"/>
    </source>
</evidence>
<dbReference type="Gene3D" id="3.40.50.2300">
    <property type="match status" value="2"/>
</dbReference>
<evidence type="ECO:0000313" key="7">
    <source>
        <dbReference type="EMBL" id="GMA22206.1"/>
    </source>
</evidence>
<dbReference type="CDD" id="cd06267">
    <property type="entry name" value="PBP1_LacI_sugar_binding-like"/>
    <property type="match status" value="1"/>
</dbReference>
<dbReference type="CDD" id="cd01392">
    <property type="entry name" value="HTH_LacI"/>
    <property type="match status" value="1"/>
</dbReference>
<evidence type="ECO:0000313" key="5">
    <source>
        <dbReference type="EMBL" id="GMA21521.1"/>
    </source>
</evidence>
<dbReference type="InterPro" id="IPR000843">
    <property type="entry name" value="HTH_LacI"/>
</dbReference>
<dbReference type="Gene3D" id="1.10.260.40">
    <property type="entry name" value="lambda repressor-like DNA-binding domains"/>
    <property type="match status" value="1"/>
</dbReference>
<dbReference type="PROSITE" id="PS50932">
    <property type="entry name" value="HTH_LACI_2"/>
    <property type="match status" value="1"/>
</dbReference>
<name>A0ABQ6HX89_9MICO</name>
<dbReference type="Proteomes" id="UP001157109">
    <property type="component" value="Unassembled WGS sequence"/>
</dbReference>
<keyword evidence="8" id="KW-1185">Reference proteome</keyword>
<dbReference type="SMART" id="SM00354">
    <property type="entry name" value="HTH_LACI"/>
    <property type="match status" value="1"/>
</dbReference>